<protein>
    <submittedName>
        <fullName evidence="2">Prepilin-type N-terminal cleavage/methylation domain-containing protein</fullName>
    </submittedName>
</protein>
<dbReference type="InterPro" id="IPR012902">
    <property type="entry name" value="N_methyl_site"/>
</dbReference>
<dbReference type="NCBIfam" id="TIGR02532">
    <property type="entry name" value="IV_pilin_GFxxxE"/>
    <property type="match status" value="1"/>
</dbReference>
<keyword evidence="1" id="KW-0472">Membrane</keyword>
<dbReference type="Proteomes" id="UP001208364">
    <property type="component" value="Unassembled WGS sequence"/>
</dbReference>
<dbReference type="Pfam" id="PF07963">
    <property type="entry name" value="N_methyl"/>
    <property type="match status" value="1"/>
</dbReference>
<gene>
    <name evidence="2" type="ORF">OCV55_08045</name>
</gene>
<sequence length="304" mass="33998">MKRKNKGFTLVEIIVVLLIIAILAAIAIPACQGYLEESRESHDLINVRAACTDIIAMGKTGYKTDIVKEVELTQKKNDWQAFDSVTIAGITHKKSDGDTDNWKGIPKDGGVCEISYNKEKNTVVFNWKGSKTEESTIDFSSNLHSALNNSGLLENDLKKKSFFEIDSKCDGSTMVPKLIEQIENKSLLNHGTWAYYGNPQEKTERYLFWTSVDTDKINANTQIPVIISTADGKFYISSSTTARKRKDSAHKPYIAIAPTGSGNSSQYKSYITGKDQYNTLEEAYKAYANVVKNDYPKYKDTLPQ</sequence>
<dbReference type="PROSITE" id="PS00409">
    <property type="entry name" value="PROKAR_NTER_METHYL"/>
    <property type="match status" value="1"/>
</dbReference>
<feature type="transmembrane region" description="Helical" evidence="1">
    <location>
        <begin position="7"/>
        <end position="28"/>
    </location>
</feature>
<accession>A0ABT2SUZ5</accession>
<keyword evidence="1" id="KW-1133">Transmembrane helix</keyword>
<evidence type="ECO:0000313" key="2">
    <source>
        <dbReference type="EMBL" id="MCU6738632.1"/>
    </source>
</evidence>
<dbReference type="RefSeq" id="WP_147580300.1">
    <property type="nucleotide sequence ID" value="NZ_JAOQJR010000007.1"/>
</dbReference>
<dbReference type="SUPFAM" id="SSF54523">
    <property type="entry name" value="Pili subunits"/>
    <property type="match status" value="1"/>
</dbReference>
<keyword evidence="1" id="KW-0812">Transmembrane</keyword>
<keyword evidence="3" id="KW-1185">Reference proteome</keyword>
<reference evidence="2 3" key="1">
    <citation type="journal article" date="2021" name="ISME Commun">
        <title>Automated analysis of genomic sequences facilitates high-throughput and comprehensive description of bacteria.</title>
        <authorList>
            <person name="Hitch T.C.A."/>
        </authorList>
    </citation>
    <scope>NUCLEOTIDE SEQUENCE [LARGE SCALE GENOMIC DNA]</scope>
    <source>
        <strain evidence="2 3">H4_15</strain>
    </source>
</reference>
<evidence type="ECO:0000256" key="1">
    <source>
        <dbReference type="SAM" id="Phobius"/>
    </source>
</evidence>
<dbReference type="Gene3D" id="3.30.700.10">
    <property type="entry name" value="Glycoprotein, Type 4 Pilin"/>
    <property type="match status" value="1"/>
</dbReference>
<name>A0ABT2SUZ5_9FIRM</name>
<proteinExistence type="predicted"/>
<evidence type="ECO:0000313" key="3">
    <source>
        <dbReference type="Proteomes" id="UP001208364"/>
    </source>
</evidence>
<dbReference type="InterPro" id="IPR045584">
    <property type="entry name" value="Pilin-like"/>
</dbReference>
<comment type="caution">
    <text evidence="2">The sequence shown here is derived from an EMBL/GenBank/DDBJ whole genome shotgun (WGS) entry which is preliminary data.</text>
</comment>
<organism evidence="2 3">
    <name type="scientific">[Clostridium] ammoniilyticum</name>
    <dbReference type="NCBI Taxonomy" id="2981784"/>
    <lineage>
        <taxon>Bacteria</taxon>
        <taxon>Bacillati</taxon>
        <taxon>Bacillota</taxon>
        <taxon>Erysipelotrichia</taxon>
        <taxon>Erysipelotrichales</taxon>
        <taxon>Coprobacillaceae</taxon>
        <taxon>Faecalibacillus</taxon>
    </lineage>
</organism>
<dbReference type="EMBL" id="JAOQJR010000007">
    <property type="protein sequence ID" value="MCU6738632.1"/>
    <property type="molecule type" value="Genomic_DNA"/>
</dbReference>